<organism evidence="2 3">
    <name type="scientific">Ligilactobacillus agilis DSM 20509</name>
    <dbReference type="NCBI Taxonomy" id="1423718"/>
    <lineage>
        <taxon>Bacteria</taxon>
        <taxon>Bacillati</taxon>
        <taxon>Bacillota</taxon>
        <taxon>Bacilli</taxon>
        <taxon>Lactobacillales</taxon>
        <taxon>Lactobacillaceae</taxon>
        <taxon>Ligilactobacillus</taxon>
    </lineage>
</organism>
<proteinExistence type="predicted"/>
<protein>
    <submittedName>
        <fullName evidence="2">Glycosyltransferase</fullName>
    </submittedName>
</protein>
<dbReference type="PANTHER" id="PTHR22916:SF3">
    <property type="entry name" value="UDP-GLCNAC:BETAGAL BETA-1,3-N-ACETYLGLUCOSAMINYLTRANSFERASE-LIKE PROTEIN 1"/>
    <property type="match status" value="1"/>
</dbReference>
<gene>
    <name evidence="2" type="ORF">FC14_GL001852</name>
</gene>
<feature type="domain" description="Glycosyltransferase 2-like" evidence="1">
    <location>
        <begin position="3"/>
        <end position="133"/>
    </location>
</feature>
<comment type="caution">
    <text evidence="2">The sequence shown here is derived from an EMBL/GenBank/DDBJ whole genome shotgun (WGS) entry which is preliminary data.</text>
</comment>
<dbReference type="Pfam" id="PF00535">
    <property type="entry name" value="Glycos_transf_2"/>
    <property type="match status" value="1"/>
</dbReference>
<dbReference type="AlphaFoldDB" id="A0A0R2AAT3"/>
<sequence>MISIIIPAHNSAKTLEAAVDSVVSQMKNQADVEVVIVENSSQDNTFEVAQTLQAKYPNVIKTAQSAPGVSNSRNLGMEIAEGEFYFFLDADDKLAMGALGSLVEVTKDSSNDLYIFSYIVGINQISLTKEKVRYTEETVLELKKEMLANPTRWMTVWSKLFKRELIMKNKLRFATDLYVAEDGDFMLRYLKYCNSVTVFPNTSYIYSLNTTSTMRTYDGTKVRGYLTALESGKKFVDNEMSELNRAYNLYILIHLNIMMVREVYSNANNQTNRERRITFKKVLKEKVIKDALANSTIGELASPRLLPALLIKLKLSFLAPILFNVRVWQNSRKETN</sequence>
<dbReference type="PANTHER" id="PTHR22916">
    <property type="entry name" value="GLYCOSYLTRANSFERASE"/>
    <property type="match status" value="1"/>
</dbReference>
<dbReference type="Proteomes" id="UP000051008">
    <property type="component" value="Unassembled WGS sequence"/>
</dbReference>
<dbReference type="Gene3D" id="3.90.550.10">
    <property type="entry name" value="Spore Coat Polysaccharide Biosynthesis Protein SpsA, Chain A"/>
    <property type="match status" value="1"/>
</dbReference>
<reference evidence="2 3" key="1">
    <citation type="journal article" date="2015" name="Genome Announc.">
        <title>Expanding the biotechnology potential of lactobacilli through comparative genomics of 213 strains and associated genera.</title>
        <authorList>
            <person name="Sun Z."/>
            <person name="Harris H.M."/>
            <person name="McCann A."/>
            <person name="Guo C."/>
            <person name="Argimon S."/>
            <person name="Zhang W."/>
            <person name="Yang X."/>
            <person name="Jeffery I.B."/>
            <person name="Cooney J.C."/>
            <person name="Kagawa T.F."/>
            <person name="Liu W."/>
            <person name="Song Y."/>
            <person name="Salvetti E."/>
            <person name="Wrobel A."/>
            <person name="Rasinkangas P."/>
            <person name="Parkhill J."/>
            <person name="Rea M.C."/>
            <person name="O'Sullivan O."/>
            <person name="Ritari J."/>
            <person name="Douillard F.P."/>
            <person name="Paul Ross R."/>
            <person name="Yang R."/>
            <person name="Briner A.E."/>
            <person name="Felis G.E."/>
            <person name="de Vos W.M."/>
            <person name="Barrangou R."/>
            <person name="Klaenhammer T.R."/>
            <person name="Caufield P.W."/>
            <person name="Cui Y."/>
            <person name="Zhang H."/>
            <person name="O'Toole P.W."/>
        </authorList>
    </citation>
    <scope>NUCLEOTIDE SEQUENCE [LARGE SCALE GENOMIC DNA]</scope>
    <source>
        <strain evidence="2 3">DSM 20509</strain>
    </source>
</reference>
<dbReference type="CDD" id="cd00761">
    <property type="entry name" value="Glyco_tranf_GTA_type"/>
    <property type="match status" value="1"/>
</dbReference>
<dbReference type="SUPFAM" id="SSF53448">
    <property type="entry name" value="Nucleotide-diphospho-sugar transferases"/>
    <property type="match status" value="1"/>
</dbReference>
<accession>A0A0R2AAT3</accession>
<dbReference type="GO" id="GO:0016758">
    <property type="term" value="F:hexosyltransferase activity"/>
    <property type="evidence" value="ECO:0007669"/>
    <property type="project" value="UniProtKB-ARBA"/>
</dbReference>
<dbReference type="EMBL" id="AYYP01000030">
    <property type="protein sequence ID" value="KRM64574.1"/>
    <property type="molecule type" value="Genomic_DNA"/>
</dbReference>
<evidence type="ECO:0000259" key="1">
    <source>
        <dbReference type="Pfam" id="PF00535"/>
    </source>
</evidence>
<dbReference type="InterPro" id="IPR029044">
    <property type="entry name" value="Nucleotide-diphossugar_trans"/>
</dbReference>
<dbReference type="RefSeq" id="WP_056976684.1">
    <property type="nucleotide sequence ID" value="NZ_AYYP01000030.1"/>
</dbReference>
<dbReference type="PATRIC" id="fig|1423718.3.peg.1922"/>
<dbReference type="InterPro" id="IPR001173">
    <property type="entry name" value="Glyco_trans_2-like"/>
</dbReference>
<keyword evidence="3" id="KW-1185">Reference proteome</keyword>
<keyword evidence="2" id="KW-0808">Transferase</keyword>
<name>A0A0R2AAT3_9LACO</name>
<dbReference type="OrthoDB" id="396512at2"/>
<evidence type="ECO:0000313" key="3">
    <source>
        <dbReference type="Proteomes" id="UP000051008"/>
    </source>
</evidence>
<evidence type="ECO:0000313" key="2">
    <source>
        <dbReference type="EMBL" id="KRM64574.1"/>
    </source>
</evidence>